<dbReference type="VEuPathDB" id="FungiDB:PMAA_m0150"/>
<name>M4GGT1_TALMQ</name>
<reference evidence="1 2" key="1">
    <citation type="journal article" date="2012" name="BMC Genomics">
        <title>Sequencing of mitochondrial genomes of nine Aspergillus and Penicillium species identifies mobile introns and accessory genes as main sources of genome size variability.</title>
        <authorList>
            <person name="Joardar V."/>
            <person name="Abrams N.F."/>
            <person name="Hostetler J."/>
            <person name="Paukstelis P.J."/>
            <person name="Pakala S."/>
            <person name="Pakala S.B."/>
            <person name="Zafar N."/>
            <person name="Abolude O.O."/>
            <person name="Payne G."/>
            <person name="Andrianopoulos A."/>
            <person name="Denning D.W."/>
            <person name="Nierman W.C."/>
        </authorList>
    </citation>
    <scope>NUCLEOTIDE SEQUENCE [LARGE SCALE GENOMIC DNA]</scope>
    <source>
        <strain evidence="2">ATCC 18224 / CBS 334.59 / QM 7333</strain>
    </source>
</reference>
<gene>
    <name evidence="1" type="ORF">PMAA_m0150</name>
</gene>
<dbReference type="RefSeq" id="NP_943720.1">
    <property type="nucleotide sequence ID" value="NC_005256.1"/>
</dbReference>
<keyword evidence="2" id="KW-1185">Reference proteome</keyword>
<dbReference type="EMBL" id="JQ354997">
    <property type="protein sequence ID" value="AFD95978.1"/>
    <property type="molecule type" value="Genomic_DNA"/>
</dbReference>
<dbReference type="AlphaFoldDB" id="M4GGT1"/>
<organism evidence="2">
    <name type="scientific">Talaromyces marneffei (strain ATCC 18224 / CBS 334.59 / QM 7333)</name>
    <name type="common">Penicillium marneffei</name>
    <dbReference type="NCBI Taxonomy" id="441960"/>
    <lineage>
        <taxon>Eukaryota</taxon>
        <taxon>Fungi</taxon>
        <taxon>Dikarya</taxon>
        <taxon>Ascomycota</taxon>
        <taxon>Pezizomycotina</taxon>
        <taxon>Eurotiomycetes</taxon>
        <taxon>Eurotiomycetidae</taxon>
        <taxon>Eurotiales</taxon>
        <taxon>Trichocomaceae</taxon>
        <taxon>Talaromyces</taxon>
        <taxon>Talaromyces sect. Talaromyces</taxon>
    </lineage>
</organism>
<proteinExistence type="predicted"/>
<accession>M4GGT1</accession>
<keyword evidence="1" id="KW-0496">Mitochondrion</keyword>
<sequence>MSFFFMELVLEVDWTTFVSSSLSNASHILAATAVVTVTTAAGVIYVRRVDWDSLANIFINVKKMRNNYSNFLDKVENRIPDEGEQPRPEISLETVENYENIRDQGYSSLENGDAMLREFNWGWIIDNSYVPTSEEAVVILKEISENYLLLL</sequence>
<dbReference type="Proteomes" id="UP000001294">
    <property type="component" value="Mitochondrion"/>
</dbReference>
<evidence type="ECO:0000313" key="2">
    <source>
        <dbReference type="Proteomes" id="UP000001294"/>
    </source>
</evidence>
<geneLocation type="mitochondrion" evidence="1"/>
<evidence type="ECO:0000313" key="1">
    <source>
        <dbReference type="EMBL" id="AFD95978.1"/>
    </source>
</evidence>
<protein>
    <submittedName>
        <fullName evidence="1">Uncharacterized protein</fullName>
    </submittedName>
</protein>